<dbReference type="EMBL" id="LVVZ01000011">
    <property type="protein sequence ID" value="OKL44768.1"/>
    <property type="molecule type" value="Genomic_DNA"/>
</dbReference>
<keyword evidence="1" id="KW-0812">Transmembrane</keyword>
<reference evidence="2 3" key="1">
    <citation type="submission" date="2016-03" db="EMBL/GenBank/DDBJ databases">
        <title>Genome sequence of Nesiotobacter sp. nov., a moderately halophilic alphaproteobacterium isolated from the Yellow Sea, China.</title>
        <authorList>
            <person name="Zhang G."/>
            <person name="Zhang R."/>
        </authorList>
    </citation>
    <scope>NUCLEOTIDE SEQUENCE [LARGE SCALE GENOMIC DNA]</scope>
    <source>
        <strain evidence="2 3">WB1-6</strain>
    </source>
</reference>
<name>A0A1U7JJ89_9HYPH</name>
<evidence type="ECO:0000313" key="3">
    <source>
        <dbReference type="Proteomes" id="UP000185783"/>
    </source>
</evidence>
<dbReference type="RefSeq" id="WP_028481967.1">
    <property type="nucleotide sequence ID" value="NZ_LVVZ01000011.1"/>
</dbReference>
<proteinExistence type="predicted"/>
<feature type="transmembrane region" description="Helical" evidence="1">
    <location>
        <begin position="12"/>
        <end position="31"/>
    </location>
</feature>
<protein>
    <submittedName>
        <fullName evidence="2">Uncharacterized protein</fullName>
    </submittedName>
</protein>
<keyword evidence="1" id="KW-1133">Transmembrane helix</keyword>
<dbReference type="AlphaFoldDB" id="A0A1U7JJ89"/>
<comment type="caution">
    <text evidence="2">The sequence shown here is derived from an EMBL/GenBank/DDBJ whole genome shotgun (WGS) entry which is preliminary data.</text>
</comment>
<gene>
    <name evidence="2" type="ORF">A3843_06720</name>
</gene>
<feature type="transmembrane region" description="Helical" evidence="1">
    <location>
        <begin position="83"/>
        <end position="107"/>
    </location>
</feature>
<keyword evidence="1" id="KW-0472">Membrane</keyword>
<dbReference type="Proteomes" id="UP000185783">
    <property type="component" value="Unassembled WGS sequence"/>
</dbReference>
<sequence>MTKSVPNKVRANWQIYAVFINVAIPGLYMVAQHTLFEIPHSVFAAELPGSVGLALFMILTLCNMYLAILLAGWQRWFILSIMVLNAASLVLLSMLSAFNALTLIPLLF</sequence>
<accession>A0A1U7JJ89</accession>
<evidence type="ECO:0000256" key="1">
    <source>
        <dbReference type="SAM" id="Phobius"/>
    </source>
</evidence>
<feature type="transmembrane region" description="Helical" evidence="1">
    <location>
        <begin position="51"/>
        <end position="71"/>
    </location>
</feature>
<keyword evidence="3" id="KW-1185">Reference proteome</keyword>
<organism evidence="2 3">
    <name type="scientific">Pseudovibrio exalbescens</name>
    <dbReference type="NCBI Taxonomy" id="197461"/>
    <lineage>
        <taxon>Bacteria</taxon>
        <taxon>Pseudomonadati</taxon>
        <taxon>Pseudomonadota</taxon>
        <taxon>Alphaproteobacteria</taxon>
        <taxon>Hyphomicrobiales</taxon>
        <taxon>Stappiaceae</taxon>
        <taxon>Pseudovibrio</taxon>
    </lineage>
</organism>
<evidence type="ECO:0000313" key="2">
    <source>
        <dbReference type="EMBL" id="OKL44768.1"/>
    </source>
</evidence>